<comment type="similarity">
    <text evidence="1">Belongs to the SGT family.</text>
</comment>
<dbReference type="PANTHER" id="PTHR45831">
    <property type="entry name" value="LD24721P"/>
    <property type="match status" value="1"/>
</dbReference>
<dbReference type="GO" id="GO:0072380">
    <property type="term" value="C:TRC complex"/>
    <property type="evidence" value="ECO:0007669"/>
    <property type="project" value="TreeGrafter"/>
</dbReference>
<evidence type="ECO:0000256" key="4">
    <source>
        <dbReference type="SAM" id="MobiDB-lite"/>
    </source>
</evidence>
<dbReference type="PANTHER" id="PTHR45831:SF2">
    <property type="entry name" value="LD24721P"/>
    <property type="match status" value="1"/>
</dbReference>
<dbReference type="InterPro" id="IPR032374">
    <property type="entry name" value="SGTA_dimer"/>
</dbReference>
<organism evidence="5 6">
    <name type="scientific">Paramuricea clavata</name>
    <name type="common">Red gorgonian</name>
    <name type="synonym">Violescent sea-whip</name>
    <dbReference type="NCBI Taxonomy" id="317549"/>
    <lineage>
        <taxon>Eukaryota</taxon>
        <taxon>Metazoa</taxon>
        <taxon>Cnidaria</taxon>
        <taxon>Anthozoa</taxon>
        <taxon>Octocorallia</taxon>
        <taxon>Malacalcyonacea</taxon>
        <taxon>Plexauridae</taxon>
        <taxon>Paramuricea</taxon>
    </lineage>
</organism>
<evidence type="ECO:0000256" key="1">
    <source>
        <dbReference type="ARBA" id="ARBA00008175"/>
    </source>
</evidence>
<dbReference type="InterPro" id="IPR011990">
    <property type="entry name" value="TPR-like_helical_dom_sf"/>
</dbReference>
<dbReference type="InterPro" id="IPR019734">
    <property type="entry name" value="TPR_rpt"/>
</dbReference>
<name>A0A7D9DQ16_PARCT</name>
<dbReference type="InterPro" id="IPR047150">
    <property type="entry name" value="SGT"/>
</dbReference>
<dbReference type="GO" id="GO:0060090">
    <property type="term" value="F:molecular adaptor activity"/>
    <property type="evidence" value="ECO:0007669"/>
    <property type="project" value="TreeGrafter"/>
</dbReference>
<dbReference type="EMBL" id="CACRXK020001756">
    <property type="protein sequence ID" value="CAB3990928.1"/>
    <property type="molecule type" value="Genomic_DNA"/>
</dbReference>
<dbReference type="PROSITE" id="PS50005">
    <property type="entry name" value="TPR"/>
    <property type="match status" value="3"/>
</dbReference>
<dbReference type="PROSITE" id="PS50293">
    <property type="entry name" value="TPR_REGION"/>
    <property type="match status" value="1"/>
</dbReference>
<accession>A0A7D9DQ16</accession>
<evidence type="ECO:0000313" key="6">
    <source>
        <dbReference type="Proteomes" id="UP001152795"/>
    </source>
</evidence>
<protein>
    <submittedName>
        <fullName evidence="5">Small glutamine-rich tetratricopeptide repeat-containing beta</fullName>
    </submittedName>
</protein>
<dbReference type="Proteomes" id="UP001152795">
    <property type="component" value="Unassembled WGS sequence"/>
</dbReference>
<evidence type="ECO:0000256" key="3">
    <source>
        <dbReference type="ARBA" id="ARBA00022803"/>
    </source>
</evidence>
<feature type="compositionally biased region" description="Polar residues" evidence="4">
    <location>
        <begin position="338"/>
        <end position="357"/>
    </location>
</feature>
<dbReference type="Gene3D" id="1.25.40.10">
    <property type="entry name" value="Tetratricopeptide repeat domain"/>
    <property type="match status" value="1"/>
</dbReference>
<sequence length="365" mass="39765">MSSNQRLVFSILEFLNSECESRMEDERESLEVVIECLERVYNVSLSNSSDVSKFHVDNPLTEIFESATKMTTRPFPTDEDKDRAEELKTQGNNLMKEGKYGDAIGCYDQAVKLDWTNAVYLCNRAAACSKLGKNEEAVKNCKEALELDPKYGKAYGRMGTAYMALEKYQEARDSYVKAKELDPGNDLYMTNLKTVEDKLREAQERSSSASQGTGGGPANMMSSLFSNPGIMNMASQFMANPQMQQMMTNMMSGFGGITGDDQSAGQQPPSQPAEGQPDSEATTTPESNTGTTGTNPEAGSGTNPEAGSGAGGYSNIFQFASQMAQQLQQSNPELINDLRQSMQNVAGGNTEPNQNTDDPSKNGKE</sequence>
<feature type="compositionally biased region" description="Low complexity" evidence="4">
    <location>
        <begin position="317"/>
        <end position="330"/>
    </location>
</feature>
<dbReference type="Gene3D" id="1.20.5.420">
    <property type="entry name" value="Immunoglobulin FC, subunit C"/>
    <property type="match status" value="1"/>
</dbReference>
<dbReference type="SMART" id="SM00028">
    <property type="entry name" value="TPR"/>
    <property type="match status" value="3"/>
</dbReference>
<dbReference type="GO" id="GO:0006620">
    <property type="term" value="P:post-translational protein targeting to endoplasmic reticulum membrane"/>
    <property type="evidence" value="ECO:0007669"/>
    <property type="project" value="TreeGrafter"/>
</dbReference>
<keyword evidence="2" id="KW-0677">Repeat</keyword>
<reference evidence="5" key="1">
    <citation type="submission" date="2020-04" db="EMBL/GenBank/DDBJ databases">
        <authorList>
            <person name="Alioto T."/>
            <person name="Alioto T."/>
            <person name="Gomez Garrido J."/>
        </authorList>
    </citation>
    <scope>NUCLEOTIDE SEQUENCE</scope>
    <source>
        <strain evidence="5">A484AB</strain>
    </source>
</reference>
<comment type="caution">
    <text evidence="5">The sequence shown here is derived from an EMBL/GenBank/DDBJ whole genome shotgun (WGS) entry which is preliminary data.</text>
</comment>
<dbReference type="SUPFAM" id="SSF48452">
    <property type="entry name" value="TPR-like"/>
    <property type="match status" value="1"/>
</dbReference>
<evidence type="ECO:0000256" key="2">
    <source>
        <dbReference type="ARBA" id="ARBA00022737"/>
    </source>
</evidence>
<evidence type="ECO:0000313" key="5">
    <source>
        <dbReference type="EMBL" id="CAB3990928.1"/>
    </source>
</evidence>
<proteinExistence type="inferred from homology"/>
<keyword evidence="3" id="KW-0802">TPR repeat</keyword>
<dbReference type="GO" id="GO:0016020">
    <property type="term" value="C:membrane"/>
    <property type="evidence" value="ECO:0007669"/>
    <property type="project" value="TreeGrafter"/>
</dbReference>
<gene>
    <name evidence="5" type="ORF">PACLA_8A011705</name>
</gene>
<dbReference type="OrthoDB" id="2335338at2759"/>
<feature type="compositionally biased region" description="Low complexity" evidence="4">
    <location>
        <begin position="262"/>
        <end position="297"/>
    </location>
</feature>
<dbReference type="AlphaFoldDB" id="A0A7D9DQ16"/>
<dbReference type="Pfam" id="PF16546">
    <property type="entry name" value="SGTA_dimer"/>
    <property type="match status" value="1"/>
</dbReference>
<feature type="region of interest" description="Disordered" evidence="4">
    <location>
        <begin position="250"/>
        <end position="365"/>
    </location>
</feature>
<keyword evidence="6" id="KW-1185">Reference proteome</keyword>
<dbReference type="Pfam" id="PF00515">
    <property type="entry name" value="TPR_1"/>
    <property type="match status" value="2"/>
</dbReference>
<feature type="region of interest" description="Disordered" evidence="4">
    <location>
        <begin position="200"/>
        <end position="224"/>
    </location>
</feature>